<dbReference type="eggNOG" id="COG1028">
    <property type="taxonomic scope" value="Bacteria"/>
</dbReference>
<feature type="compositionally biased region" description="Polar residues" evidence="3">
    <location>
        <begin position="12"/>
        <end position="21"/>
    </location>
</feature>
<sequence length="274" mass="27925">MNAADPPDTVRDVTQPTSIPSHSDLIGRSALVTGASRGIGLAIATELARRGASVIITGRKPEPLEDAAASIRAAVPGARATAFPGNTGDEAHRSDAVAATVAQGGGIDILVNNTGINPLFGPLMHADLSAFRKIFDTNVVAALGFVQLAYAAGMRDSGGAVVNISSAAGIRSTGAIAAYGASKAALIRLTSELAWELGPDNIRVNAIAPAIVKTRFAKDLIAGENEARALQNYPLGRFGEPEDVARAAAFLASDEASWITGQTLAVDGGMLSTG</sequence>
<accession>K6X3Z3</accession>
<evidence type="ECO:0000256" key="3">
    <source>
        <dbReference type="SAM" id="MobiDB-lite"/>
    </source>
</evidence>
<dbReference type="FunFam" id="3.40.50.720:FF:000084">
    <property type="entry name" value="Short-chain dehydrogenase reductase"/>
    <property type="match status" value="1"/>
</dbReference>
<dbReference type="EMBL" id="BAHC01000227">
    <property type="protein sequence ID" value="GAB93534.1"/>
    <property type="molecule type" value="Genomic_DNA"/>
</dbReference>
<evidence type="ECO:0000256" key="2">
    <source>
        <dbReference type="ARBA" id="ARBA00023002"/>
    </source>
</evidence>
<keyword evidence="2" id="KW-0560">Oxidoreductase</keyword>
<dbReference type="InterPro" id="IPR002347">
    <property type="entry name" value="SDR_fam"/>
</dbReference>
<dbReference type="PRINTS" id="PR00081">
    <property type="entry name" value="GDHRDH"/>
</dbReference>
<dbReference type="PANTHER" id="PTHR43943">
    <property type="entry name" value="DEHYDROGENASE/REDUCTASE (SDR FAMILY) MEMBER 4"/>
    <property type="match status" value="1"/>
</dbReference>
<dbReference type="Gene3D" id="3.40.50.720">
    <property type="entry name" value="NAD(P)-binding Rossmann-like Domain"/>
    <property type="match status" value="1"/>
</dbReference>
<name>K6X3Z3_9ACTN</name>
<dbReference type="PANTHER" id="PTHR43943:SF2">
    <property type="entry name" value="DEHYDROGENASE_REDUCTASE 4"/>
    <property type="match status" value="1"/>
</dbReference>
<dbReference type="InterPro" id="IPR036291">
    <property type="entry name" value="NAD(P)-bd_dom_sf"/>
</dbReference>
<dbReference type="PRINTS" id="PR00080">
    <property type="entry name" value="SDRFAMILY"/>
</dbReference>
<dbReference type="STRING" id="1108045.GORHZ_227_00230"/>
<dbReference type="SUPFAM" id="SSF51735">
    <property type="entry name" value="NAD(P)-binding Rossmann-fold domains"/>
    <property type="match status" value="1"/>
</dbReference>
<dbReference type="CDD" id="cd05233">
    <property type="entry name" value="SDR_c"/>
    <property type="match status" value="1"/>
</dbReference>
<evidence type="ECO:0000313" key="4">
    <source>
        <dbReference type="EMBL" id="GAB93534.1"/>
    </source>
</evidence>
<comment type="similarity">
    <text evidence="1">Belongs to the short-chain dehydrogenases/reductases (SDR) family.</text>
</comment>
<dbReference type="OrthoDB" id="9789398at2"/>
<dbReference type="AlphaFoldDB" id="K6X3Z3"/>
<dbReference type="RefSeq" id="WP_006338847.1">
    <property type="nucleotide sequence ID" value="NZ_BAHC01000227.1"/>
</dbReference>
<keyword evidence="5" id="KW-1185">Reference proteome</keyword>
<evidence type="ECO:0000313" key="5">
    <source>
        <dbReference type="Proteomes" id="UP000008363"/>
    </source>
</evidence>
<proteinExistence type="inferred from homology"/>
<feature type="region of interest" description="Disordered" evidence="3">
    <location>
        <begin position="1"/>
        <end position="21"/>
    </location>
</feature>
<organism evidence="4 5">
    <name type="scientific">Gordonia rhizosphera NBRC 16068</name>
    <dbReference type="NCBI Taxonomy" id="1108045"/>
    <lineage>
        <taxon>Bacteria</taxon>
        <taxon>Bacillati</taxon>
        <taxon>Actinomycetota</taxon>
        <taxon>Actinomycetes</taxon>
        <taxon>Mycobacteriales</taxon>
        <taxon>Gordoniaceae</taxon>
        <taxon>Gordonia</taxon>
    </lineage>
</organism>
<dbReference type="InterPro" id="IPR020904">
    <property type="entry name" value="Sc_DH/Rdtase_CS"/>
</dbReference>
<dbReference type="NCBIfam" id="NF005559">
    <property type="entry name" value="PRK07231.1"/>
    <property type="match status" value="1"/>
</dbReference>
<protein>
    <submittedName>
        <fullName evidence="4">Putative oxidoreductase</fullName>
    </submittedName>
</protein>
<evidence type="ECO:0000256" key="1">
    <source>
        <dbReference type="ARBA" id="ARBA00006484"/>
    </source>
</evidence>
<dbReference type="Pfam" id="PF13561">
    <property type="entry name" value="adh_short_C2"/>
    <property type="match status" value="1"/>
</dbReference>
<dbReference type="GO" id="GO:0016491">
    <property type="term" value="F:oxidoreductase activity"/>
    <property type="evidence" value="ECO:0007669"/>
    <property type="project" value="UniProtKB-KW"/>
</dbReference>
<gene>
    <name evidence="4" type="ORF">GORHZ_227_00230</name>
</gene>
<dbReference type="Proteomes" id="UP000008363">
    <property type="component" value="Unassembled WGS sequence"/>
</dbReference>
<reference evidence="4 5" key="1">
    <citation type="submission" date="2012-08" db="EMBL/GenBank/DDBJ databases">
        <title>Whole genome shotgun sequence of Gordonia rhizosphera NBRC 16068.</title>
        <authorList>
            <person name="Takarada H."/>
            <person name="Isaki S."/>
            <person name="Hosoyama A."/>
            <person name="Tsuchikane K."/>
            <person name="Katsumata H."/>
            <person name="Baba S."/>
            <person name="Ohji S."/>
            <person name="Yamazaki S."/>
            <person name="Fujita N."/>
        </authorList>
    </citation>
    <scope>NUCLEOTIDE SEQUENCE [LARGE SCALE GENOMIC DNA]</scope>
    <source>
        <strain evidence="4 5">NBRC 16068</strain>
    </source>
</reference>
<comment type="caution">
    <text evidence="4">The sequence shown here is derived from an EMBL/GenBank/DDBJ whole genome shotgun (WGS) entry which is preliminary data.</text>
</comment>
<dbReference type="PROSITE" id="PS00061">
    <property type="entry name" value="ADH_SHORT"/>
    <property type="match status" value="1"/>
</dbReference>